<evidence type="ECO:0000256" key="2">
    <source>
        <dbReference type="ARBA" id="ARBA00009765"/>
    </source>
</evidence>
<dbReference type="GO" id="GO:0000287">
    <property type="term" value="F:magnesium ion binding"/>
    <property type="evidence" value="ECO:0007669"/>
    <property type="project" value="TreeGrafter"/>
</dbReference>
<dbReference type="PANTHER" id="PTHR46494:SF1">
    <property type="entry name" value="CORA FAMILY METAL ION TRANSPORTER (EUROFUNG)"/>
    <property type="match status" value="1"/>
</dbReference>
<dbReference type="GO" id="GO:0015087">
    <property type="term" value="F:cobalt ion transmembrane transporter activity"/>
    <property type="evidence" value="ECO:0007669"/>
    <property type="project" value="TreeGrafter"/>
</dbReference>
<dbReference type="SUPFAM" id="SSF143865">
    <property type="entry name" value="CorA soluble domain-like"/>
    <property type="match status" value="1"/>
</dbReference>
<name>A0AAJ5F2I3_9DEIO</name>
<dbReference type="GO" id="GO:0015095">
    <property type="term" value="F:magnesium ion transmembrane transporter activity"/>
    <property type="evidence" value="ECO:0007669"/>
    <property type="project" value="TreeGrafter"/>
</dbReference>
<dbReference type="PANTHER" id="PTHR46494">
    <property type="entry name" value="CORA FAMILY METAL ION TRANSPORTER (EUROFUNG)"/>
    <property type="match status" value="1"/>
</dbReference>
<protein>
    <submittedName>
        <fullName evidence="10">Magnesium transporter CorA</fullName>
    </submittedName>
</protein>
<feature type="region of interest" description="Disordered" evidence="8">
    <location>
        <begin position="1"/>
        <end position="47"/>
    </location>
</feature>
<keyword evidence="3" id="KW-0813">Transport</keyword>
<evidence type="ECO:0000256" key="6">
    <source>
        <dbReference type="ARBA" id="ARBA00022989"/>
    </source>
</evidence>
<dbReference type="InterPro" id="IPR045863">
    <property type="entry name" value="CorA_TM1_TM2"/>
</dbReference>
<comment type="subcellular location">
    <subcellularLocation>
        <location evidence="1">Cell membrane</location>
        <topology evidence="1">Multi-pass membrane protein</topology>
    </subcellularLocation>
</comment>
<reference evidence="10 11" key="1">
    <citation type="submission" date="2019-04" db="EMBL/GenBank/DDBJ databases">
        <title>Deinococcus metalilatus MA1002 mutant No.5.</title>
        <authorList>
            <person name="Park W."/>
            <person name="Park C."/>
        </authorList>
    </citation>
    <scope>NUCLEOTIDE SEQUENCE [LARGE SCALE GENOMIC DNA]</scope>
    <source>
        <strain evidence="10 11">MA1002-m5</strain>
    </source>
</reference>
<keyword evidence="6 9" id="KW-1133">Transmembrane helix</keyword>
<dbReference type="InterPro" id="IPR002523">
    <property type="entry name" value="MgTranspt_CorA/ZnTranspt_ZntB"/>
</dbReference>
<keyword evidence="7 9" id="KW-0472">Membrane</keyword>
<dbReference type="Proteomes" id="UP000308000">
    <property type="component" value="Unassembled WGS sequence"/>
</dbReference>
<accession>A0AAJ5F2I3</accession>
<proteinExistence type="inferred from homology"/>
<feature type="transmembrane region" description="Helical" evidence="9">
    <location>
        <begin position="310"/>
        <end position="332"/>
    </location>
</feature>
<comment type="caution">
    <text evidence="10">The sequence shown here is derived from an EMBL/GenBank/DDBJ whole genome shotgun (WGS) entry which is preliminary data.</text>
</comment>
<feature type="transmembrane region" description="Helical" evidence="9">
    <location>
        <begin position="344"/>
        <end position="362"/>
    </location>
</feature>
<evidence type="ECO:0000256" key="9">
    <source>
        <dbReference type="SAM" id="Phobius"/>
    </source>
</evidence>
<evidence type="ECO:0000256" key="1">
    <source>
        <dbReference type="ARBA" id="ARBA00004651"/>
    </source>
</evidence>
<evidence type="ECO:0000313" key="10">
    <source>
        <dbReference type="EMBL" id="TLK23029.1"/>
    </source>
</evidence>
<dbReference type="EMBL" id="VBRC01000014">
    <property type="protein sequence ID" value="TLK23029.1"/>
    <property type="molecule type" value="Genomic_DNA"/>
</dbReference>
<sequence length="368" mass="41226">MSANSTRSAVKGPEYLTHSSADALARTAKEARAAGHATSREDEKEDSRLRAYLFDSEGEDREVQLGEEVVRGLCEQQLLWVDVPGHQAGELERVAALLGVDQQAVRQLADPAPHPQVESYGETFRVDVQAVREQNGRLRGDELNIVVGPNYLLTVHPENVGFVREFADQQRGNGKLGGLTSQTFLAALLNWHLNSYLHEVEALEGQLDPLDEEILQRPSDRAFLNELVRYRRRAGELRRLLTAHRDVYATLSRPDFKALADDESAKNFDALEDRFERAVASVEGAREVILGTFDLYMTSLGQRTNETMRVLTVVTVVMGLWALVSGLFGMNFDVPWSKTGWEGFITVVGLLLLLSALITWLVRRRSWL</sequence>
<dbReference type="AlphaFoldDB" id="A0AAJ5F2I3"/>
<evidence type="ECO:0000256" key="5">
    <source>
        <dbReference type="ARBA" id="ARBA00022692"/>
    </source>
</evidence>
<dbReference type="GO" id="GO:0005886">
    <property type="term" value="C:plasma membrane"/>
    <property type="evidence" value="ECO:0007669"/>
    <property type="project" value="UniProtKB-SubCell"/>
</dbReference>
<keyword evidence="5 9" id="KW-0812">Transmembrane</keyword>
<dbReference type="Pfam" id="PF01544">
    <property type="entry name" value="CorA"/>
    <property type="match status" value="1"/>
</dbReference>
<feature type="compositionally biased region" description="Basic and acidic residues" evidence="8">
    <location>
        <begin position="27"/>
        <end position="47"/>
    </location>
</feature>
<dbReference type="Gene3D" id="3.30.460.20">
    <property type="entry name" value="CorA soluble domain-like"/>
    <property type="match status" value="1"/>
</dbReference>
<evidence type="ECO:0000256" key="8">
    <source>
        <dbReference type="SAM" id="MobiDB-lite"/>
    </source>
</evidence>
<comment type="similarity">
    <text evidence="2">Belongs to the CorA metal ion transporter (MIT) (TC 1.A.35) family.</text>
</comment>
<evidence type="ECO:0000256" key="3">
    <source>
        <dbReference type="ARBA" id="ARBA00022448"/>
    </source>
</evidence>
<dbReference type="InterPro" id="IPR045861">
    <property type="entry name" value="CorA_cytoplasmic_dom"/>
</dbReference>
<gene>
    <name evidence="10" type="ORF">FCS05_16780</name>
</gene>
<dbReference type="SUPFAM" id="SSF144083">
    <property type="entry name" value="Magnesium transport protein CorA, transmembrane region"/>
    <property type="match status" value="1"/>
</dbReference>
<evidence type="ECO:0000256" key="4">
    <source>
        <dbReference type="ARBA" id="ARBA00022475"/>
    </source>
</evidence>
<evidence type="ECO:0000313" key="11">
    <source>
        <dbReference type="Proteomes" id="UP000308000"/>
    </source>
</evidence>
<dbReference type="GO" id="GO:0050897">
    <property type="term" value="F:cobalt ion binding"/>
    <property type="evidence" value="ECO:0007669"/>
    <property type="project" value="TreeGrafter"/>
</dbReference>
<keyword evidence="4" id="KW-1003">Cell membrane</keyword>
<dbReference type="CDD" id="cd12822">
    <property type="entry name" value="TmCorA-like"/>
    <property type="match status" value="1"/>
</dbReference>
<organism evidence="10 11">
    <name type="scientific">Deinococcus metallilatus</name>
    <dbReference type="NCBI Taxonomy" id="1211322"/>
    <lineage>
        <taxon>Bacteria</taxon>
        <taxon>Thermotogati</taxon>
        <taxon>Deinococcota</taxon>
        <taxon>Deinococci</taxon>
        <taxon>Deinococcales</taxon>
        <taxon>Deinococcaceae</taxon>
        <taxon>Deinococcus</taxon>
    </lineage>
</organism>
<evidence type="ECO:0000256" key="7">
    <source>
        <dbReference type="ARBA" id="ARBA00023136"/>
    </source>
</evidence>
<dbReference type="Gene3D" id="1.20.58.340">
    <property type="entry name" value="Magnesium transport protein CorA, transmembrane region"/>
    <property type="match status" value="2"/>
</dbReference>